<reference evidence="3" key="1">
    <citation type="submission" date="2016-01" db="EMBL/GenBank/DDBJ databases">
        <authorList>
            <person name="Mitreva M."/>
            <person name="Pepin K.H."/>
            <person name="Mihindukulasuriya K.A."/>
            <person name="Fulton R."/>
            <person name="Fronick C."/>
            <person name="O'Laughlin M."/>
            <person name="Miner T."/>
            <person name="Herter B."/>
            <person name="Rosa B.A."/>
            <person name="Cordes M."/>
            <person name="Tomlinson C."/>
            <person name="Wollam A."/>
            <person name="Palsikar V.B."/>
            <person name="Mardis E.R."/>
            <person name="Wilson R.K."/>
        </authorList>
    </citation>
    <scope>NUCLEOTIDE SEQUENCE [LARGE SCALE GENOMIC DNA]</scope>
    <source>
        <strain evidence="3">MJR7716</strain>
    </source>
</reference>
<organism evidence="2 3">
    <name type="scientific">Prevotella corporis</name>
    <dbReference type="NCBI Taxonomy" id="28128"/>
    <lineage>
        <taxon>Bacteria</taxon>
        <taxon>Pseudomonadati</taxon>
        <taxon>Bacteroidota</taxon>
        <taxon>Bacteroidia</taxon>
        <taxon>Bacteroidales</taxon>
        <taxon>Prevotellaceae</taxon>
        <taxon>Prevotella</taxon>
    </lineage>
</organism>
<dbReference type="AlphaFoldDB" id="A0A133QQF7"/>
<accession>A0A133QQF7</accession>
<evidence type="ECO:0000313" key="2">
    <source>
        <dbReference type="EMBL" id="KXA45109.1"/>
    </source>
</evidence>
<keyword evidence="3" id="KW-1185">Reference proteome</keyword>
<dbReference type="Proteomes" id="UP000070533">
    <property type="component" value="Unassembled WGS sequence"/>
</dbReference>
<feature type="compositionally biased region" description="Polar residues" evidence="1">
    <location>
        <begin position="11"/>
        <end position="22"/>
    </location>
</feature>
<feature type="compositionally biased region" description="Basic residues" evidence="1">
    <location>
        <begin position="1"/>
        <end position="10"/>
    </location>
</feature>
<dbReference type="PATRIC" id="fig|28128.5.peg.75"/>
<gene>
    <name evidence="2" type="ORF">HMPREF3226_00076</name>
</gene>
<protein>
    <submittedName>
        <fullName evidence="2">Uncharacterized protein</fullName>
    </submittedName>
</protein>
<comment type="caution">
    <text evidence="2">The sequence shown here is derived from an EMBL/GenBank/DDBJ whole genome shotgun (WGS) entry which is preliminary data.</text>
</comment>
<evidence type="ECO:0000313" key="3">
    <source>
        <dbReference type="Proteomes" id="UP000070533"/>
    </source>
</evidence>
<dbReference type="EMBL" id="LRQG01000002">
    <property type="protein sequence ID" value="KXA45109.1"/>
    <property type="molecule type" value="Genomic_DNA"/>
</dbReference>
<name>A0A133QQF7_9BACT</name>
<sequence length="69" mass="7973">MRFHNTKAKQSKNGDFQGGTQRTEQREMISDDLSTNGVMQKSIIITEFSLFFGSLKRKLYFCSGFQNEN</sequence>
<proteinExistence type="predicted"/>
<feature type="region of interest" description="Disordered" evidence="1">
    <location>
        <begin position="1"/>
        <end position="32"/>
    </location>
</feature>
<evidence type="ECO:0000256" key="1">
    <source>
        <dbReference type="SAM" id="MobiDB-lite"/>
    </source>
</evidence>